<organism evidence="2 3">
    <name type="scientific">Ornithinimicrobium humiphilum</name>
    <dbReference type="NCBI Taxonomy" id="125288"/>
    <lineage>
        <taxon>Bacteria</taxon>
        <taxon>Bacillati</taxon>
        <taxon>Actinomycetota</taxon>
        <taxon>Actinomycetes</taxon>
        <taxon>Micrococcales</taxon>
        <taxon>Ornithinimicrobiaceae</taxon>
        <taxon>Ornithinimicrobium</taxon>
    </lineage>
</organism>
<comment type="caution">
    <text evidence="2">The sequence shown here is derived from an EMBL/GenBank/DDBJ whole genome shotgun (WGS) entry which is preliminary data.</text>
</comment>
<feature type="compositionally biased region" description="Low complexity" evidence="1">
    <location>
        <begin position="348"/>
        <end position="362"/>
    </location>
</feature>
<reference evidence="2 3" key="1">
    <citation type="submission" date="2019-06" db="EMBL/GenBank/DDBJ databases">
        <title>Sequencing the genomes of 1000 actinobacteria strains.</title>
        <authorList>
            <person name="Klenk H.-P."/>
        </authorList>
    </citation>
    <scope>NUCLEOTIDE SEQUENCE [LARGE SCALE GENOMIC DNA]</scope>
    <source>
        <strain evidence="2 3">DSM 12362</strain>
    </source>
</reference>
<proteinExistence type="predicted"/>
<name>A0A543KKD8_9MICO</name>
<feature type="region of interest" description="Disordered" evidence="1">
    <location>
        <begin position="103"/>
        <end position="139"/>
    </location>
</feature>
<dbReference type="Proteomes" id="UP000315133">
    <property type="component" value="Unassembled WGS sequence"/>
</dbReference>
<sequence>MAELDEADLAAVVEKMTRVVESTVRWSIEDYRPAITSAVQAEKLVLSAVAPLVAAAAGLRTLTREQSRTFGEDKIGGSPSPPRASSCFACATPPCWPCRGGAPTPSPTHWAPPSASVRPPPPDAPGTRGRPLGPGIQPRRVAVRERTANCGQPRAGTNWPTGTDSGFCFSALRAGLRSDFVVSTPPVPALCLLVVVPAFGPSGLAPCRAGLPRVPGSPLCSWSVSAGVFTTPVPRLVIFALSVSVSVSLPWCLLLVCLCGRLVLHQPGPSVPLRRAWPHGLLGQVPPSAKPPQSDVETVVVRRFRETLAGARVSRVDLAKTVLVYHGSYLNRILNGQKRPGSPRWSTSPQRWASTSPSSSSGRDARSLTPPEGRWPCEPGHSGRSPIRSHTSLTMRRSWGRSVFTPAGHVHPGSEPDTRAGPRSARPAQ</sequence>
<evidence type="ECO:0000313" key="3">
    <source>
        <dbReference type="Proteomes" id="UP000315133"/>
    </source>
</evidence>
<keyword evidence="3" id="KW-1185">Reference proteome</keyword>
<feature type="region of interest" description="Disordered" evidence="1">
    <location>
        <begin position="336"/>
        <end position="429"/>
    </location>
</feature>
<accession>A0A543KKD8</accession>
<gene>
    <name evidence="2" type="ORF">FB476_0379</name>
</gene>
<evidence type="ECO:0000256" key="1">
    <source>
        <dbReference type="SAM" id="MobiDB-lite"/>
    </source>
</evidence>
<evidence type="ECO:0000313" key="2">
    <source>
        <dbReference type="EMBL" id="TQM95535.1"/>
    </source>
</evidence>
<dbReference type="EMBL" id="VFPU01000001">
    <property type="protein sequence ID" value="TQM95535.1"/>
    <property type="molecule type" value="Genomic_DNA"/>
</dbReference>
<dbReference type="AlphaFoldDB" id="A0A543KKD8"/>
<protein>
    <submittedName>
        <fullName evidence="2">Uncharacterized protein</fullName>
    </submittedName>
</protein>